<organism evidence="2 3">
    <name type="scientific">Streptomyces luteosporeus</name>
    <dbReference type="NCBI Taxonomy" id="173856"/>
    <lineage>
        <taxon>Bacteria</taxon>
        <taxon>Bacillati</taxon>
        <taxon>Actinomycetota</taxon>
        <taxon>Actinomycetes</taxon>
        <taxon>Kitasatosporales</taxon>
        <taxon>Streptomycetaceae</taxon>
        <taxon>Streptomyces</taxon>
    </lineage>
</organism>
<dbReference type="EMBL" id="BAAASL010000015">
    <property type="protein sequence ID" value="GAA2720216.1"/>
    <property type="molecule type" value="Genomic_DNA"/>
</dbReference>
<dbReference type="Proteomes" id="UP001500886">
    <property type="component" value="Unassembled WGS sequence"/>
</dbReference>
<name>A0ABN3TZY6_9ACTN</name>
<protein>
    <recommendedName>
        <fullName evidence="4">DNA primase/polymerase bifunctional N-terminal domain-containing protein</fullName>
    </recommendedName>
</protein>
<gene>
    <name evidence="2" type="ORF">GCM10010315_40030</name>
</gene>
<feature type="region of interest" description="Disordered" evidence="1">
    <location>
        <begin position="140"/>
        <end position="171"/>
    </location>
</feature>
<proteinExistence type="predicted"/>
<accession>A0ABN3TZY6</accession>
<evidence type="ECO:0008006" key="4">
    <source>
        <dbReference type="Google" id="ProtNLM"/>
    </source>
</evidence>
<evidence type="ECO:0000313" key="2">
    <source>
        <dbReference type="EMBL" id="GAA2720216.1"/>
    </source>
</evidence>
<keyword evidence="3" id="KW-1185">Reference proteome</keyword>
<feature type="compositionally biased region" description="Basic residues" evidence="1">
    <location>
        <begin position="151"/>
        <end position="162"/>
    </location>
</feature>
<comment type="caution">
    <text evidence="2">The sequence shown here is derived from an EMBL/GenBank/DDBJ whole genome shotgun (WGS) entry which is preliminary data.</text>
</comment>
<evidence type="ECO:0000313" key="3">
    <source>
        <dbReference type="Proteomes" id="UP001500886"/>
    </source>
</evidence>
<reference evidence="2 3" key="1">
    <citation type="journal article" date="2019" name="Int. J. Syst. Evol. Microbiol.">
        <title>The Global Catalogue of Microorganisms (GCM) 10K type strain sequencing project: providing services to taxonomists for standard genome sequencing and annotation.</title>
        <authorList>
            <consortium name="The Broad Institute Genomics Platform"/>
            <consortium name="The Broad Institute Genome Sequencing Center for Infectious Disease"/>
            <person name="Wu L."/>
            <person name="Ma J."/>
        </authorList>
    </citation>
    <scope>NUCLEOTIDE SEQUENCE [LARGE SCALE GENOMIC DNA]</scope>
    <source>
        <strain evidence="2 3">JCM 4542</strain>
    </source>
</reference>
<dbReference type="RefSeq" id="WP_344436743.1">
    <property type="nucleotide sequence ID" value="NZ_BAAASL010000015.1"/>
</dbReference>
<evidence type="ECO:0000256" key="1">
    <source>
        <dbReference type="SAM" id="MobiDB-lite"/>
    </source>
</evidence>
<sequence>MGLRGGFINPYTAHEEARAAARFHGRPVMSIPGVVRVRCGVHWDAIRVGPALGQRAREALGPEVGPVLATTYAAHWTFIIDRGSADEWDLLGRDVRLLRRGTVIELPLTIGCTRTRDVRWVVPPRLGDWTDPDQLCKVLGGRRPLPPARKPPARKKSSKVITKRAAGTPSS</sequence>